<evidence type="ECO:0000313" key="4">
    <source>
        <dbReference type="Proteomes" id="UP000593765"/>
    </source>
</evidence>
<dbReference type="Gene3D" id="1.10.3730.20">
    <property type="match status" value="1"/>
</dbReference>
<evidence type="ECO:0000259" key="2">
    <source>
        <dbReference type="Pfam" id="PF00892"/>
    </source>
</evidence>
<protein>
    <submittedName>
        <fullName evidence="3">DMT family transporter</fullName>
    </submittedName>
</protein>
<dbReference type="EMBL" id="CP063458">
    <property type="protein sequence ID" value="QOV87339.1"/>
    <property type="molecule type" value="Genomic_DNA"/>
</dbReference>
<dbReference type="InterPro" id="IPR000620">
    <property type="entry name" value="EamA_dom"/>
</dbReference>
<accession>A0A7M2WPK5</accession>
<dbReference type="AlphaFoldDB" id="A0A7M2WPK5"/>
<gene>
    <name evidence="3" type="ORF">IPV69_13670</name>
</gene>
<sequence length="315" mass="33372">MFLAAAPVESQLFLLFPLASSLIYVAGALSLKRASQAGAGIWRTAFVSNVTTAVLFSPMALFPIFMPSTAGPMPLWQPALIALAFVVGQACTMYALNKGDVSIATPVVGTKVIFVAFFATLILGNRLAWPVWMSAAMSALGIGVLNRGGSGGKKNVGRTVVSSLAAAACYAIFDVMVRRWSPAWGSGRLLPLMFGIGAVYSLAMVPFFDGPSLRISREAAVPLLVGSALIALQSMLLITTITMVDRVTEINVVYNSRGLWSVVAVWLVGHWWGNTEMSAGGSKLAWRLCGAGLLLLAILMSVYSAHIERWLGGVA</sequence>
<organism evidence="3 4">
    <name type="scientific">Humisphaera borealis</name>
    <dbReference type="NCBI Taxonomy" id="2807512"/>
    <lineage>
        <taxon>Bacteria</taxon>
        <taxon>Pseudomonadati</taxon>
        <taxon>Planctomycetota</taxon>
        <taxon>Phycisphaerae</taxon>
        <taxon>Tepidisphaerales</taxon>
        <taxon>Tepidisphaeraceae</taxon>
        <taxon>Humisphaera</taxon>
    </lineage>
</organism>
<keyword evidence="4" id="KW-1185">Reference proteome</keyword>
<dbReference type="SUPFAM" id="SSF103481">
    <property type="entry name" value="Multidrug resistance efflux transporter EmrE"/>
    <property type="match status" value="1"/>
</dbReference>
<feature type="transmembrane region" description="Helical" evidence="1">
    <location>
        <begin position="284"/>
        <end position="305"/>
    </location>
</feature>
<keyword evidence="1" id="KW-0472">Membrane</keyword>
<dbReference type="GO" id="GO:0016020">
    <property type="term" value="C:membrane"/>
    <property type="evidence" value="ECO:0007669"/>
    <property type="project" value="InterPro"/>
</dbReference>
<feature type="transmembrane region" description="Helical" evidence="1">
    <location>
        <begin position="129"/>
        <end position="148"/>
    </location>
</feature>
<keyword evidence="1" id="KW-0812">Transmembrane</keyword>
<feature type="transmembrane region" description="Helical" evidence="1">
    <location>
        <begin position="160"/>
        <end position="177"/>
    </location>
</feature>
<dbReference type="Pfam" id="PF00892">
    <property type="entry name" value="EamA"/>
    <property type="match status" value="1"/>
</dbReference>
<feature type="transmembrane region" description="Helical" evidence="1">
    <location>
        <begin position="103"/>
        <end position="123"/>
    </location>
</feature>
<evidence type="ECO:0000256" key="1">
    <source>
        <dbReference type="SAM" id="Phobius"/>
    </source>
</evidence>
<dbReference type="RefSeq" id="WP_206290239.1">
    <property type="nucleotide sequence ID" value="NZ_CP063458.1"/>
</dbReference>
<feature type="transmembrane region" description="Helical" evidence="1">
    <location>
        <begin position="254"/>
        <end position="272"/>
    </location>
</feature>
<keyword evidence="1" id="KW-1133">Transmembrane helix</keyword>
<feature type="transmembrane region" description="Helical" evidence="1">
    <location>
        <begin position="78"/>
        <end position="96"/>
    </location>
</feature>
<feature type="transmembrane region" description="Helical" evidence="1">
    <location>
        <begin position="43"/>
        <end position="66"/>
    </location>
</feature>
<proteinExistence type="predicted"/>
<name>A0A7M2WPK5_9BACT</name>
<dbReference type="KEGG" id="hbs:IPV69_13670"/>
<feature type="transmembrane region" description="Helical" evidence="1">
    <location>
        <begin position="189"/>
        <end position="208"/>
    </location>
</feature>
<evidence type="ECO:0000313" key="3">
    <source>
        <dbReference type="EMBL" id="QOV87339.1"/>
    </source>
</evidence>
<feature type="transmembrane region" description="Helical" evidence="1">
    <location>
        <begin position="220"/>
        <end position="242"/>
    </location>
</feature>
<reference evidence="3 4" key="1">
    <citation type="submission" date="2020-10" db="EMBL/GenBank/DDBJ databases">
        <title>Wide distribution of Phycisphaera-like planctomycetes from WD2101 soil group in peatlands and genome analysis of the first cultivated representative.</title>
        <authorList>
            <person name="Dedysh S.N."/>
            <person name="Beletsky A.V."/>
            <person name="Ivanova A."/>
            <person name="Kulichevskaya I.S."/>
            <person name="Suzina N.E."/>
            <person name="Philippov D.A."/>
            <person name="Rakitin A.L."/>
            <person name="Mardanov A.V."/>
            <person name="Ravin N.V."/>
        </authorList>
    </citation>
    <scope>NUCLEOTIDE SEQUENCE [LARGE SCALE GENOMIC DNA]</scope>
    <source>
        <strain evidence="3 4">M1803</strain>
    </source>
</reference>
<feature type="domain" description="EamA" evidence="2">
    <location>
        <begin position="15"/>
        <end position="146"/>
    </location>
</feature>
<dbReference type="Proteomes" id="UP000593765">
    <property type="component" value="Chromosome"/>
</dbReference>
<feature type="transmembrane region" description="Helical" evidence="1">
    <location>
        <begin position="12"/>
        <end position="31"/>
    </location>
</feature>
<dbReference type="InterPro" id="IPR037185">
    <property type="entry name" value="EmrE-like"/>
</dbReference>